<organism evidence="1 2">
    <name type="scientific">Fusarium solani subsp. cucurbitae</name>
    <name type="common">Neocosmosporum cucurbitae</name>
    <dbReference type="NCBI Taxonomy" id="2747967"/>
    <lineage>
        <taxon>Eukaryota</taxon>
        <taxon>Fungi</taxon>
        <taxon>Dikarya</taxon>
        <taxon>Ascomycota</taxon>
        <taxon>Pezizomycotina</taxon>
        <taxon>Sordariomycetes</taxon>
        <taxon>Hypocreomycetidae</taxon>
        <taxon>Hypocreales</taxon>
        <taxon>Nectriaceae</taxon>
        <taxon>Fusarium</taxon>
        <taxon>Fusarium solani species complex</taxon>
    </lineage>
</organism>
<keyword evidence="2" id="KW-1185">Reference proteome</keyword>
<sequence>MAAWISTEARKGLLPSRSDDKTIYRRLLISQDFDQVFITIAEFDERYIQYITGNDDGWPGTSPIPDPFATPSRDARLPVDQRYGKPSLDSRGGSRSDEKKGERTSKKSPSSKSAYSSVPAPPTDPASLPVRSRGNTPPGSVQPSVPVTPIKPSARPKEPPPAPRQSAHAAANIGEGTGGFLRMREYPPFNITEPGHMQELSLLVYSLTKYLVEHEERGRFKPKP</sequence>
<evidence type="ECO:0000313" key="1">
    <source>
        <dbReference type="EMBL" id="UPK89492.1"/>
    </source>
</evidence>
<accession>A0ACD3YKJ3</accession>
<name>A0ACD3YKJ3_FUSSC</name>
<protein>
    <submittedName>
        <fullName evidence="1">Uncharacterized protein</fullName>
    </submittedName>
</protein>
<evidence type="ECO:0000313" key="2">
    <source>
        <dbReference type="Proteomes" id="UP000830768"/>
    </source>
</evidence>
<gene>
    <name evidence="1" type="ORF">LCI18_000427</name>
</gene>
<reference evidence="1" key="1">
    <citation type="submission" date="2021-11" db="EMBL/GenBank/DDBJ databases">
        <title>Fusarium solani-melongenae Genome sequencing and assembly.</title>
        <authorList>
            <person name="Xie S."/>
            <person name="Huang L."/>
            <person name="Zhang X."/>
        </authorList>
    </citation>
    <scope>NUCLEOTIDE SEQUENCE</scope>
    <source>
        <strain evidence="1">CRI 24-3</strain>
    </source>
</reference>
<proteinExistence type="predicted"/>
<dbReference type="Proteomes" id="UP000830768">
    <property type="component" value="Chromosome 1"/>
</dbReference>
<dbReference type="EMBL" id="CP090030">
    <property type="protein sequence ID" value="UPK89492.1"/>
    <property type="molecule type" value="Genomic_DNA"/>
</dbReference>